<evidence type="ECO:0000313" key="1">
    <source>
        <dbReference type="EMBL" id="RDI54831.1"/>
    </source>
</evidence>
<dbReference type="AlphaFoldDB" id="A0A370HE33"/>
<name>A0A370HE33_9HYPH</name>
<dbReference type="OrthoDB" id="7677041at2"/>
<evidence type="ECO:0008006" key="3">
    <source>
        <dbReference type="Google" id="ProtNLM"/>
    </source>
</evidence>
<keyword evidence="2" id="KW-1185">Reference proteome</keyword>
<reference evidence="1 2" key="1">
    <citation type="submission" date="2018-07" db="EMBL/GenBank/DDBJ databases">
        <title>Genomic Encyclopedia of Type Strains, Phase IV (KMG-IV): sequencing the most valuable type-strain genomes for metagenomic binning, comparative biology and taxonomic classification.</title>
        <authorList>
            <person name="Goeker M."/>
        </authorList>
    </citation>
    <scope>NUCLEOTIDE SEQUENCE [LARGE SCALE GENOMIC DNA]</scope>
    <source>
        <strain evidence="1 2">DSM 14364</strain>
    </source>
</reference>
<comment type="caution">
    <text evidence="1">The sequence shown here is derived from an EMBL/GenBank/DDBJ whole genome shotgun (WGS) entry which is preliminary data.</text>
</comment>
<sequence length="208" mass="22875">MVGGIAQYLTEFRLDGSVEVEPLFQPKPPKSAIKEPVDDPAERLRQAEQQGYEKGRRAAEHEFGLALAAEQARHEEQLASERALWAEQEGARLAEVMMEGLGEIEKRISDSLARIMLPFITEALREQMMTSFMEVLVSLLSDGRNAAIRISGPQDMLTALSSHLIDKGPAVEFVPSDAIDVSVLVGDTLIETQLEAWIGHLAQAVKPS</sequence>
<evidence type="ECO:0000313" key="2">
    <source>
        <dbReference type="Proteomes" id="UP000254925"/>
    </source>
</evidence>
<accession>A0A370HE33</accession>
<dbReference type="RefSeq" id="WP_114772294.1">
    <property type="nucleotide sequence ID" value="NZ_QQBB01000011.1"/>
</dbReference>
<protein>
    <recommendedName>
        <fullName evidence="3">Flagellar assembly protein FliH</fullName>
    </recommendedName>
</protein>
<dbReference type="Proteomes" id="UP000254925">
    <property type="component" value="Unassembled WGS sequence"/>
</dbReference>
<proteinExistence type="predicted"/>
<organism evidence="1 2">
    <name type="scientific">Microvirga subterranea</name>
    <dbReference type="NCBI Taxonomy" id="186651"/>
    <lineage>
        <taxon>Bacteria</taxon>
        <taxon>Pseudomonadati</taxon>
        <taxon>Pseudomonadota</taxon>
        <taxon>Alphaproteobacteria</taxon>
        <taxon>Hyphomicrobiales</taxon>
        <taxon>Methylobacteriaceae</taxon>
        <taxon>Microvirga</taxon>
    </lineage>
</organism>
<gene>
    <name evidence="1" type="ORF">DES45_1117</name>
</gene>
<dbReference type="EMBL" id="QQBB01000011">
    <property type="protein sequence ID" value="RDI54831.1"/>
    <property type="molecule type" value="Genomic_DNA"/>
</dbReference>